<gene>
    <name evidence="1" type="ORF">vBKpnF48_125</name>
</gene>
<sequence length="126" mass="13895">MIPIDSLVYVSTQSRSRIAGKSGVVDAVRFGWLGEIKEYVISSNGVVGYVSPEYVSVIGTVALDDDDYDIRDDLLCKAVQIETPFIRVCGWVTDQWVEDGVELLNVVHNGDYSVVPRSAVKNIITK</sequence>
<proteinExistence type="predicted"/>
<dbReference type="InterPro" id="IPR020230">
    <property type="entry name" value="Tscrpt_reg_MotB"/>
</dbReference>
<reference evidence="2" key="1">
    <citation type="submission" date="2018-01" db="EMBL/GenBank/DDBJ databases">
        <title>Direct submission.</title>
        <authorList>
            <person name="Ciacci N."/>
        </authorList>
    </citation>
    <scope>NUCLEOTIDE SEQUENCE [LARGE SCALE GENOMIC DNA]</scope>
</reference>
<dbReference type="EMBL" id="MG746602">
    <property type="protein sequence ID" value="AUO78750.1"/>
    <property type="molecule type" value="Genomic_DNA"/>
</dbReference>
<dbReference type="Proteomes" id="UP000240294">
    <property type="component" value="Genome"/>
</dbReference>
<evidence type="ECO:0000313" key="1">
    <source>
        <dbReference type="EMBL" id="AUO78750.1"/>
    </source>
</evidence>
<name>A0A2I6UFK0_9CAUD</name>
<accession>A0A2I6UFK0</accession>
<dbReference type="Pfam" id="PF17613">
    <property type="entry name" value="motB"/>
    <property type="match status" value="1"/>
</dbReference>
<evidence type="ECO:0000313" key="2">
    <source>
        <dbReference type="Proteomes" id="UP000240294"/>
    </source>
</evidence>
<organism evidence="1 2">
    <name type="scientific">Klebsiella phage vB_Kpn_F48</name>
    <dbReference type="NCBI Taxonomy" id="2070028"/>
    <lineage>
        <taxon>Viruses</taxon>
        <taxon>Duplodnaviria</taxon>
        <taxon>Heunggongvirae</taxon>
        <taxon>Uroviricota</taxon>
        <taxon>Caudoviricetes</taxon>
        <taxon>Marfavirus</taxon>
        <taxon>Marfavirus F48</taxon>
    </lineage>
</organism>
<keyword evidence="2" id="KW-1185">Reference proteome</keyword>
<protein>
    <submittedName>
        <fullName evidence="1">Transcriptional regulator</fullName>
    </submittedName>
</protein>